<feature type="transmembrane region" description="Helical" evidence="7">
    <location>
        <begin position="94"/>
        <end position="115"/>
    </location>
</feature>
<dbReference type="Proteomes" id="UP001597229">
    <property type="component" value="Unassembled WGS sequence"/>
</dbReference>
<evidence type="ECO:0000256" key="7">
    <source>
        <dbReference type="SAM" id="Phobius"/>
    </source>
</evidence>
<feature type="transmembrane region" description="Helical" evidence="7">
    <location>
        <begin position="212"/>
        <end position="235"/>
    </location>
</feature>
<dbReference type="InterPro" id="IPR051258">
    <property type="entry name" value="Diverse_Substrate_Transporter"/>
</dbReference>
<keyword evidence="6 7" id="KW-0472">Membrane</keyword>
<feature type="transmembrane region" description="Helical" evidence="7">
    <location>
        <begin position="68"/>
        <end position="88"/>
    </location>
</feature>
<organism evidence="9 10">
    <name type="scientific">Nocardioides ginsengisoli</name>
    <dbReference type="NCBI Taxonomy" id="363868"/>
    <lineage>
        <taxon>Bacteria</taxon>
        <taxon>Bacillati</taxon>
        <taxon>Actinomycetota</taxon>
        <taxon>Actinomycetes</taxon>
        <taxon>Propionibacteriales</taxon>
        <taxon>Nocardioidaceae</taxon>
        <taxon>Nocardioides</taxon>
    </lineage>
</organism>
<evidence type="ECO:0000256" key="2">
    <source>
        <dbReference type="ARBA" id="ARBA00007362"/>
    </source>
</evidence>
<evidence type="ECO:0000256" key="6">
    <source>
        <dbReference type="ARBA" id="ARBA00023136"/>
    </source>
</evidence>
<proteinExistence type="inferred from homology"/>
<protein>
    <submittedName>
        <fullName evidence="9">DMT family transporter</fullName>
    </submittedName>
</protein>
<name>A0ABW3VYX5_9ACTN</name>
<dbReference type="InterPro" id="IPR000620">
    <property type="entry name" value="EamA_dom"/>
</dbReference>
<comment type="caution">
    <text evidence="9">The sequence shown here is derived from an EMBL/GenBank/DDBJ whole genome shotgun (WGS) entry which is preliminary data.</text>
</comment>
<keyword evidence="5 7" id="KW-1133">Transmembrane helix</keyword>
<evidence type="ECO:0000313" key="9">
    <source>
        <dbReference type="EMBL" id="MFD1247108.1"/>
    </source>
</evidence>
<dbReference type="Pfam" id="PF00892">
    <property type="entry name" value="EamA"/>
    <property type="match status" value="1"/>
</dbReference>
<keyword evidence="10" id="KW-1185">Reference proteome</keyword>
<evidence type="ECO:0000259" key="8">
    <source>
        <dbReference type="Pfam" id="PF00892"/>
    </source>
</evidence>
<dbReference type="PANTHER" id="PTHR42920">
    <property type="entry name" value="OS03G0707200 PROTEIN-RELATED"/>
    <property type="match status" value="1"/>
</dbReference>
<comment type="similarity">
    <text evidence="2">Belongs to the EamA transporter family.</text>
</comment>
<keyword evidence="4 7" id="KW-0812">Transmembrane</keyword>
<evidence type="ECO:0000313" key="10">
    <source>
        <dbReference type="Proteomes" id="UP001597229"/>
    </source>
</evidence>
<feature type="transmembrane region" description="Helical" evidence="7">
    <location>
        <begin position="124"/>
        <end position="141"/>
    </location>
</feature>
<feature type="domain" description="EamA" evidence="8">
    <location>
        <begin position="148"/>
        <end position="285"/>
    </location>
</feature>
<evidence type="ECO:0000256" key="5">
    <source>
        <dbReference type="ARBA" id="ARBA00022989"/>
    </source>
</evidence>
<reference evidence="10" key="1">
    <citation type="journal article" date="2019" name="Int. J. Syst. Evol. Microbiol.">
        <title>The Global Catalogue of Microorganisms (GCM) 10K type strain sequencing project: providing services to taxonomists for standard genome sequencing and annotation.</title>
        <authorList>
            <consortium name="The Broad Institute Genomics Platform"/>
            <consortium name="The Broad Institute Genome Sequencing Center for Infectious Disease"/>
            <person name="Wu L."/>
            <person name="Ma J."/>
        </authorList>
    </citation>
    <scope>NUCLEOTIDE SEQUENCE [LARGE SCALE GENOMIC DNA]</scope>
    <source>
        <strain evidence="10">CCUG 52478</strain>
    </source>
</reference>
<keyword evidence="3" id="KW-1003">Cell membrane</keyword>
<sequence length="307" mass="31051">MRDGRDVQGYGALAATVLLWSSFALSSRAIGTSSLTEADAALVRFAVPLLVLAPLLPRTLRALVRERTATVALVLVGGLPHYLLFALGARLTTAGLTGLLVPGTVPLFVTLLLLGRQPVPPRRVAALAAIVAGVAASATMIDAGASAAGIAVLLLAGAAWAVYTLGLQRTWLQPLEIAVTVAAVSTLGALTAALTGAMPSHLLTGAVRPGDLLGFALLQGIGTGLLSTLCYAYAVRRLGSSIAAVGGALSPVVTALVAIPLFGEALGLGLTVALVLVVAGVYVFNTAPRKSRRARRTPGFSGELVGA</sequence>
<evidence type="ECO:0000256" key="3">
    <source>
        <dbReference type="ARBA" id="ARBA00022475"/>
    </source>
</evidence>
<comment type="subcellular location">
    <subcellularLocation>
        <location evidence="1">Cell membrane</location>
        <topology evidence="1">Multi-pass membrane protein</topology>
    </subcellularLocation>
</comment>
<feature type="transmembrane region" description="Helical" evidence="7">
    <location>
        <begin position="177"/>
        <end position="200"/>
    </location>
</feature>
<feature type="transmembrane region" description="Helical" evidence="7">
    <location>
        <begin position="147"/>
        <end position="165"/>
    </location>
</feature>
<evidence type="ECO:0000256" key="4">
    <source>
        <dbReference type="ARBA" id="ARBA00022692"/>
    </source>
</evidence>
<feature type="transmembrane region" description="Helical" evidence="7">
    <location>
        <begin position="242"/>
        <end position="262"/>
    </location>
</feature>
<dbReference type="EMBL" id="JBHTLX010000006">
    <property type="protein sequence ID" value="MFD1247108.1"/>
    <property type="molecule type" value="Genomic_DNA"/>
</dbReference>
<dbReference type="InterPro" id="IPR037185">
    <property type="entry name" value="EmrE-like"/>
</dbReference>
<gene>
    <name evidence="9" type="ORF">ACFQ3F_04855</name>
</gene>
<dbReference type="RefSeq" id="WP_367920411.1">
    <property type="nucleotide sequence ID" value="NZ_BAABAC010000031.1"/>
</dbReference>
<feature type="transmembrane region" description="Helical" evidence="7">
    <location>
        <begin position="38"/>
        <end position="56"/>
    </location>
</feature>
<feature type="transmembrane region" description="Helical" evidence="7">
    <location>
        <begin position="268"/>
        <end position="287"/>
    </location>
</feature>
<evidence type="ECO:0000256" key="1">
    <source>
        <dbReference type="ARBA" id="ARBA00004651"/>
    </source>
</evidence>
<dbReference type="PANTHER" id="PTHR42920:SF5">
    <property type="entry name" value="EAMA DOMAIN-CONTAINING PROTEIN"/>
    <property type="match status" value="1"/>
</dbReference>
<dbReference type="Gene3D" id="1.10.3730.20">
    <property type="match status" value="1"/>
</dbReference>
<accession>A0ABW3VYX5</accession>
<dbReference type="SUPFAM" id="SSF103481">
    <property type="entry name" value="Multidrug resistance efflux transporter EmrE"/>
    <property type="match status" value="2"/>
</dbReference>